<dbReference type="RefSeq" id="WP_030146511.1">
    <property type="nucleotide sequence ID" value="NZ_BMNZ01000001.1"/>
</dbReference>
<evidence type="ECO:0000259" key="1">
    <source>
        <dbReference type="Pfam" id="PF01909"/>
    </source>
</evidence>
<dbReference type="InterPro" id="IPR002934">
    <property type="entry name" value="Polymerase_NTP_transf_dom"/>
</dbReference>
<proteinExistence type="predicted"/>
<accession>A0ABQ2HIR8</accession>
<dbReference type="InterPro" id="IPR043519">
    <property type="entry name" value="NT_sf"/>
</dbReference>
<organism evidence="2 3">
    <name type="scientific">Terrabacter tumescens</name>
    <dbReference type="NCBI Taxonomy" id="60443"/>
    <lineage>
        <taxon>Bacteria</taxon>
        <taxon>Bacillati</taxon>
        <taxon>Actinomycetota</taxon>
        <taxon>Actinomycetes</taxon>
        <taxon>Micrococcales</taxon>
        <taxon>Intrasporangiaceae</taxon>
        <taxon>Terrabacter</taxon>
    </lineage>
</organism>
<name>A0ABQ2HIR8_9MICO</name>
<evidence type="ECO:0000313" key="2">
    <source>
        <dbReference type="EMBL" id="GGM81299.1"/>
    </source>
</evidence>
<dbReference type="SUPFAM" id="SSF81301">
    <property type="entry name" value="Nucleotidyltransferase"/>
    <property type="match status" value="1"/>
</dbReference>
<reference evidence="3" key="1">
    <citation type="journal article" date="2019" name="Int. J. Syst. Evol. Microbiol.">
        <title>The Global Catalogue of Microorganisms (GCM) 10K type strain sequencing project: providing services to taxonomists for standard genome sequencing and annotation.</title>
        <authorList>
            <consortium name="The Broad Institute Genomics Platform"/>
            <consortium name="The Broad Institute Genome Sequencing Center for Infectious Disease"/>
            <person name="Wu L."/>
            <person name="Ma J."/>
        </authorList>
    </citation>
    <scope>NUCLEOTIDE SEQUENCE [LARGE SCALE GENOMIC DNA]</scope>
    <source>
        <strain evidence="3">JCM 1365</strain>
    </source>
</reference>
<feature type="domain" description="Polymerase nucleotidyl transferase" evidence="1">
    <location>
        <begin position="24"/>
        <end position="53"/>
    </location>
</feature>
<dbReference type="CDD" id="cd05403">
    <property type="entry name" value="NT_KNTase_like"/>
    <property type="match status" value="1"/>
</dbReference>
<keyword evidence="3" id="KW-1185">Reference proteome</keyword>
<dbReference type="Gene3D" id="3.30.460.10">
    <property type="entry name" value="Beta Polymerase, domain 2"/>
    <property type="match status" value="1"/>
</dbReference>
<dbReference type="Pfam" id="PF01909">
    <property type="entry name" value="NTP_transf_2"/>
    <property type="match status" value="1"/>
</dbReference>
<gene>
    <name evidence="2" type="ORF">GCM10009721_02150</name>
</gene>
<evidence type="ECO:0000313" key="3">
    <source>
        <dbReference type="Proteomes" id="UP000623461"/>
    </source>
</evidence>
<sequence>MPDVDGAVDDARALVAQWFPEARAAWLGGSVVLGSATPGSDLDVTVLLPGPPAPYRDARRFREWPVELFVHTDSSLGHYVRRDVAGGRPTMVRLLGRSVVLLDTDGSGAQWQQTAQQLLAAGPPPLTGDDLATLRYAVTDLLDDVTHAHDAHERLVCATLLADEAAHLLLHGSGHWWGRGKWVARELADLDEREASTWRSRHEQALVTAAAGDVSLLMAFADDVLVRHGGPLFEGFRLAGTDPSETPQSR</sequence>
<dbReference type="Proteomes" id="UP000623461">
    <property type="component" value="Unassembled WGS sequence"/>
</dbReference>
<protein>
    <submittedName>
        <fullName evidence="2">Nucleotidyltransferase</fullName>
    </submittedName>
</protein>
<comment type="caution">
    <text evidence="2">The sequence shown here is derived from an EMBL/GenBank/DDBJ whole genome shotgun (WGS) entry which is preliminary data.</text>
</comment>
<dbReference type="EMBL" id="BMNZ01000001">
    <property type="protein sequence ID" value="GGM81299.1"/>
    <property type="molecule type" value="Genomic_DNA"/>
</dbReference>